<comment type="caution">
    <text evidence="4">The sequence shown here is derived from an EMBL/GenBank/DDBJ whole genome shotgun (WGS) entry which is preliminary data.</text>
</comment>
<proteinExistence type="inferred from homology"/>
<dbReference type="GO" id="GO:0005886">
    <property type="term" value="C:plasma membrane"/>
    <property type="evidence" value="ECO:0007669"/>
    <property type="project" value="TreeGrafter"/>
</dbReference>
<feature type="region of interest" description="Disordered" evidence="2">
    <location>
        <begin position="444"/>
        <end position="463"/>
    </location>
</feature>
<feature type="transmembrane region" description="Helical" evidence="3">
    <location>
        <begin position="101"/>
        <end position="122"/>
    </location>
</feature>
<keyword evidence="5" id="KW-1185">Reference proteome</keyword>
<dbReference type="EMBL" id="JACIJC010000004">
    <property type="protein sequence ID" value="MBB5686408.1"/>
    <property type="molecule type" value="Genomic_DNA"/>
</dbReference>
<protein>
    <submittedName>
        <fullName evidence="4">Na+/melibiose symporter-like transporter</fullName>
    </submittedName>
</protein>
<dbReference type="PANTHER" id="PTHR11328:SF24">
    <property type="entry name" value="MAJOR FACILITATOR SUPERFAMILY (MFS) PROFILE DOMAIN-CONTAINING PROTEIN"/>
    <property type="match status" value="1"/>
</dbReference>
<evidence type="ECO:0000256" key="2">
    <source>
        <dbReference type="SAM" id="MobiDB-lite"/>
    </source>
</evidence>
<feature type="transmembrane region" description="Helical" evidence="3">
    <location>
        <begin position="34"/>
        <end position="56"/>
    </location>
</feature>
<sequence length="463" mass="49139">MKKSAMFGWGIGSFTSSALVGAVGLLHLRFMTDSLGIAMGLAGLLVVLSKLYDAALDPVMGVISDRTRTRFGRHRPYLLGGGVLSAISLIMLFNVPESLSGGGLIAFASISLLVFSTAYTMFRIPYLAIGRSITQDFNERSRLMTFSVYGSSLGGLAATSAAPFLLSTMGSDRAGHGLVAWILAAMIATGGTITFLLIRESEGETDKPGNASGSGDHTSFRTAWATLRANRPFQSLMAFKVTMFAGLTLHISAVPYFTRHVLNATDVSLSSIFLTQTIAMMLSQIGWVWMARRFGRRNALMAAAFMQAIVMFSWSLVPAASPSPWIQIIGGFSGICSGGIFFGLYTVLTDTMDYSRRSASGEGSEGILAGVFVMVEKATAAFGTFIFSAIMSMVGFVSAHDAGAGAQPAGVIMGITVALSILPAIAALLACLFLRSYRLQPVETATTRRSERHDEAPLAGQTP</sequence>
<feature type="transmembrane region" description="Helical" evidence="3">
    <location>
        <begin position="178"/>
        <end position="198"/>
    </location>
</feature>
<organism evidence="4 5">
    <name type="scientific">Sphingobium boeckii</name>
    <dbReference type="NCBI Taxonomy" id="1082345"/>
    <lineage>
        <taxon>Bacteria</taxon>
        <taxon>Pseudomonadati</taxon>
        <taxon>Pseudomonadota</taxon>
        <taxon>Alphaproteobacteria</taxon>
        <taxon>Sphingomonadales</taxon>
        <taxon>Sphingomonadaceae</taxon>
        <taxon>Sphingobium</taxon>
    </lineage>
</organism>
<accession>A0A7W9AIQ5</accession>
<feature type="transmembrane region" description="Helical" evidence="3">
    <location>
        <begin position="325"/>
        <end position="348"/>
    </location>
</feature>
<name>A0A7W9AIQ5_9SPHN</name>
<dbReference type="PANTHER" id="PTHR11328">
    <property type="entry name" value="MAJOR FACILITATOR SUPERFAMILY DOMAIN-CONTAINING PROTEIN"/>
    <property type="match status" value="1"/>
</dbReference>
<dbReference type="InterPro" id="IPR036259">
    <property type="entry name" value="MFS_trans_sf"/>
</dbReference>
<feature type="transmembrane region" description="Helical" evidence="3">
    <location>
        <begin position="237"/>
        <end position="257"/>
    </location>
</feature>
<dbReference type="GO" id="GO:0015293">
    <property type="term" value="F:symporter activity"/>
    <property type="evidence" value="ECO:0007669"/>
    <property type="project" value="InterPro"/>
</dbReference>
<evidence type="ECO:0000256" key="3">
    <source>
        <dbReference type="SAM" id="Phobius"/>
    </source>
</evidence>
<feature type="transmembrane region" description="Helical" evidence="3">
    <location>
        <begin position="77"/>
        <end position="95"/>
    </location>
</feature>
<feature type="transmembrane region" description="Helical" evidence="3">
    <location>
        <begin position="143"/>
        <end position="166"/>
    </location>
</feature>
<dbReference type="InterPro" id="IPR039672">
    <property type="entry name" value="MFS_2"/>
</dbReference>
<evidence type="ECO:0000256" key="1">
    <source>
        <dbReference type="ARBA" id="ARBA00009617"/>
    </source>
</evidence>
<keyword evidence="3" id="KW-1133">Transmembrane helix</keyword>
<comment type="similarity">
    <text evidence="1">Belongs to the sodium:galactoside symporter (TC 2.A.2) family.</text>
</comment>
<feature type="transmembrane region" description="Helical" evidence="3">
    <location>
        <begin position="299"/>
        <end position="319"/>
    </location>
</feature>
<gene>
    <name evidence="4" type="ORF">FHS49_002432</name>
</gene>
<reference evidence="4 5" key="1">
    <citation type="submission" date="2020-08" db="EMBL/GenBank/DDBJ databases">
        <title>Genomic Encyclopedia of Type Strains, Phase IV (KMG-IV): sequencing the most valuable type-strain genomes for metagenomic binning, comparative biology and taxonomic classification.</title>
        <authorList>
            <person name="Goeker M."/>
        </authorList>
    </citation>
    <scope>NUCLEOTIDE SEQUENCE [LARGE SCALE GENOMIC DNA]</scope>
    <source>
        <strain evidence="4 5">DSM 25079</strain>
    </source>
</reference>
<feature type="transmembrane region" description="Helical" evidence="3">
    <location>
        <begin position="7"/>
        <end position="28"/>
    </location>
</feature>
<feature type="transmembrane region" description="Helical" evidence="3">
    <location>
        <begin position="269"/>
        <end position="290"/>
    </location>
</feature>
<evidence type="ECO:0000313" key="4">
    <source>
        <dbReference type="EMBL" id="MBB5686408.1"/>
    </source>
</evidence>
<dbReference type="Pfam" id="PF13347">
    <property type="entry name" value="MFS_2"/>
    <property type="match status" value="1"/>
</dbReference>
<evidence type="ECO:0000313" key="5">
    <source>
        <dbReference type="Proteomes" id="UP000549617"/>
    </source>
</evidence>
<dbReference type="AlphaFoldDB" id="A0A7W9AIQ5"/>
<dbReference type="Proteomes" id="UP000549617">
    <property type="component" value="Unassembled WGS sequence"/>
</dbReference>
<feature type="compositionally biased region" description="Basic and acidic residues" evidence="2">
    <location>
        <begin position="446"/>
        <end position="456"/>
    </location>
</feature>
<keyword evidence="3" id="KW-0812">Transmembrane</keyword>
<dbReference type="SUPFAM" id="SSF103473">
    <property type="entry name" value="MFS general substrate transporter"/>
    <property type="match status" value="1"/>
</dbReference>
<dbReference type="GO" id="GO:0008643">
    <property type="term" value="P:carbohydrate transport"/>
    <property type="evidence" value="ECO:0007669"/>
    <property type="project" value="InterPro"/>
</dbReference>
<feature type="transmembrane region" description="Helical" evidence="3">
    <location>
        <begin position="411"/>
        <end position="434"/>
    </location>
</feature>
<dbReference type="Gene3D" id="1.20.1250.20">
    <property type="entry name" value="MFS general substrate transporter like domains"/>
    <property type="match status" value="2"/>
</dbReference>
<feature type="transmembrane region" description="Helical" evidence="3">
    <location>
        <begin position="380"/>
        <end position="399"/>
    </location>
</feature>
<dbReference type="RefSeq" id="WP_184018824.1">
    <property type="nucleotide sequence ID" value="NZ_JACIJC010000004.1"/>
</dbReference>
<keyword evidence="3" id="KW-0472">Membrane</keyword>